<dbReference type="Proteomes" id="UP000247233">
    <property type="component" value="Unassembled WGS sequence"/>
</dbReference>
<organism evidence="1 2">
    <name type="scientific">Aspergillus heteromorphus CBS 117.55</name>
    <dbReference type="NCBI Taxonomy" id="1448321"/>
    <lineage>
        <taxon>Eukaryota</taxon>
        <taxon>Fungi</taxon>
        <taxon>Dikarya</taxon>
        <taxon>Ascomycota</taxon>
        <taxon>Pezizomycotina</taxon>
        <taxon>Eurotiomycetes</taxon>
        <taxon>Eurotiomycetidae</taxon>
        <taxon>Eurotiales</taxon>
        <taxon>Aspergillaceae</taxon>
        <taxon>Aspergillus</taxon>
        <taxon>Aspergillus subgen. Circumdati</taxon>
    </lineage>
</organism>
<dbReference type="OrthoDB" id="4497058at2759"/>
<protein>
    <submittedName>
        <fullName evidence="1">Uncharacterized protein</fullName>
    </submittedName>
</protein>
<proteinExistence type="predicted"/>
<comment type="caution">
    <text evidence="1">The sequence shown here is derived from an EMBL/GenBank/DDBJ whole genome shotgun (WGS) entry which is preliminary data.</text>
</comment>
<dbReference type="VEuPathDB" id="FungiDB:BO70DRAFT_208281"/>
<dbReference type="AlphaFoldDB" id="A0A317UU50"/>
<sequence>MTAAVQRPVWIFREAEDGREVNQKKWSKVDIRFRGVFKSLKKVPQFEDGVYEENGGNVKSLPTGMSFKDSAKAQSWVVYALLDEILNLLDIRQESEDEHQYFYLRPRLLGCSMEYWTGYRVKHKDAPNTAGWIAIDHHPDINVARCIMPVSTTTTPTQTPSNALATNFQHLLGQLLIHVLRLHPAGDQLPDQEIFLIGLHGSKLHLLRGIFQSSKTSRVWCGHHNTTFMDGLEANNLATLYEDRYMSAAHMERFAEQLHWLQLSRDEPEASATESADPSVFRVLSSKEYDLWLKDEFKDAVRLISALAMYLMSGQARCGILQEIFELFPYGTGLTGEDKSDGVAEESIDDEIEREQLDLLLQEIEIAEMEEKKALKDRFLAQARDSMRETAVDRIGGLRECHHPWWDWVWDDEETDGKMGVGRN</sequence>
<name>A0A317UU50_9EURO</name>
<evidence type="ECO:0000313" key="1">
    <source>
        <dbReference type="EMBL" id="PWY64067.1"/>
    </source>
</evidence>
<evidence type="ECO:0000313" key="2">
    <source>
        <dbReference type="Proteomes" id="UP000247233"/>
    </source>
</evidence>
<reference evidence="1 2" key="1">
    <citation type="submission" date="2016-12" db="EMBL/GenBank/DDBJ databases">
        <title>The genomes of Aspergillus section Nigri reveals drivers in fungal speciation.</title>
        <authorList>
            <consortium name="DOE Joint Genome Institute"/>
            <person name="Vesth T.C."/>
            <person name="Nybo J."/>
            <person name="Theobald S."/>
            <person name="Brandl J."/>
            <person name="Frisvad J.C."/>
            <person name="Nielsen K.F."/>
            <person name="Lyhne E.K."/>
            <person name="Kogle M.E."/>
            <person name="Kuo A."/>
            <person name="Riley R."/>
            <person name="Clum A."/>
            <person name="Nolan M."/>
            <person name="Lipzen A."/>
            <person name="Salamov A."/>
            <person name="Henrissat B."/>
            <person name="Wiebenga A."/>
            <person name="De Vries R.P."/>
            <person name="Grigoriev I.V."/>
            <person name="Mortensen U.H."/>
            <person name="Andersen M.R."/>
            <person name="Baker S.E."/>
        </authorList>
    </citation>
    <scope>NUCLEOTIDE SEQUENCE [LARGE SCALE GENOMIC DNA]</scope>
    <source>
        <strain evidence="1 2">CBS 117.55</strain>
    </source>
</reference>
<keyword evidence="2" id="KW-1185">Reference proteome</keyword>
<dbReference type="RefSeq" id="XP_025394198.1">
    <property type="nucleotide sequence ID" value="XM_025538643.1"/>
</dbReference>
<gene>
    <name evidence="1" type="ORF">BO70DRAFT_208281</name>
</gene>
<dbReference type="GeneID" id="37060880"/>
<accession>A0A317UU50</accession>
<dbReference type="EMBL" id="MSFL01000069">
    <property type="protein sequence ID" value="PWY64067.1"/>
    <property type="molecule type" value="Genomic_DNA"/>
</dbReference>